<dbReference type="Proteomes" id="UP000295706">
    <property type="component" value="Unassembled WGS sequence"/>
</dbReference>
<protein>
    <submittedName>
        <fullName evidence="3">Rhodanese-like domain-containing protein</fullName>
    </submittedName>
</protein>
<dbReference type="SUPFAM" id="SSF52821">
    <property type="entry name" value="Rhodanese/Cell cycle control phosphatase"/>
    <property type="match status" value="1"/>
</dbReference>
<proteinExistence type="predicted"/>
<dbReference type="InterPro" id="IPR036873">
    <property type="entry name" value="Rhodanese-like_dom_sf"/>
</dbReference>
<dbReference type="InterPro" id="IPR050229">
    <property type="entry name" value="GlpE_sulfurtransferase"/>
</dbReference>
<dbReference type="EMBL" id="SMJU01000005">
    <property type="protein sequence ID" value="TDB66034.1"/>
    <property type="molecule type" value="Genomic_DNA"/>
</dbReference>
<evidence type="ECO:0000313" key="3">
    <source>
        <dbReference type="EMBL" id="TDB66034.1"/>
    </source>
</evidence>
<evidence type="ECO:0000259" key="2">
    <source>
        <dbReference type="PROSITE" id="PS50206"/>
    </source>
</evidence>
<evidence type="ECO:0000256" key="1">
    <source>
        <dbReference type="SAM" id="SignalP"/>
    </source>
</evidence>
<accession>A0A4R4KDL6</accession>
<feature type="chain" id="PRO_5020180500" evidence="1">
    <location>
        <begin position="23"/>
        <end position="168"/>
    </location>
</feature>
<dbReference type="AlphaFoldDB" id="A0A4R4KDL6"/>
<evidence type="ECO:0000313" key="4">
    <source>
        <dbReference type="Proteomes" id="UP000295706"/>
    </source>
</evidence>
<dbReference type="CDD" id="cd00158">
    <property type="entry name" value="RHOD"/>
    <property type="match status" value="1"/>
</dbReference>
<keyword evidence="1" id="KW-0732">Signal</keyword>
<feature type="domain" description="Rhodanese" evidence="2">
    <location>
        <begin position="51"/>
        <end position="140"/>
    </location>
</feature>
<keyword evidence="4" id="KW-1185">Reference proteome</keyword>
<reference evidence="3 4" key="1">
    <citation type="submission" date="2019-02" db="EMBL/GenBank/DDBJ databases">
        <title>Arundinibacter roseus gen. nov., sp. nov., a new member of the family Cytophagaceae.</title>
        <authorList>
            <person name="Szuroczki S."/>
            <person name="Khayer B."/>
            <person name="Sproer C."/>
            <person name="Toumi M."/>
            <person name="Szabo A."/>
            <person name="Felfoldi T."/>
            <person name="Schumann P."/>
            <person name="Toth E."/>
        </authorList>
    </citation>
    <scope>NUCLEOTIDE SEQUENCE [LARGE SCALE GENOMIC DNA]</scope>
    <source>
        <strain evidence="3 4">DMA-k-7a</strain>
    </source>
</reference>
<feature type="signal peptide" evidence="1">
    <location>
        <begin position="1"/>
        <end position="22"/>
    </location>
</feature>
<gene>
    <name evidence="3" type="ORF">EZE20_09745</name>
</gene>
<dbReference type="NCBIfam" id="NF045521">
    <property type="entry name" value="rhoda_near_glyco"/>
    <property type="match status" value="1"/>
</dbReference>
<dbReference type="Pfam" id="PF00581">
    <property type="entry name" value="Rhodanese"/>
    <property type="match status" value="1"/>
</dbReference>
<dbReference type="PROSITE" id="PS50206">
    <property type="entry name" value="RHODANESE_3"/>
    <property type="match status" value="1"/>
</dbReference>
<dbReference type="RefSeq" id="WP_132116996.1">
    <property type="nucleotide sequence ID" value="NZ_SMJU01000005.1"/>
</dbReference>
<organism evidence="3 4">
    <name type="scientific">Arundinibacter roseus</name>
    <dbReference type="NCBI Taxonomy" id="2070510"/>
    <lineage>
        <taxon>Bacteria</taxon>
        <taxon>Pseudomonadati</taxon>
        <taxon>Bacteroidota</taxon>
        <taxon>Cytophagia</taxon>
        <taxon>Cytophagales</taxon>
        <taxon>Spirosomataceae</taxon>
        <taxon>Arundinibacter</taxon>
    </lineage>
</organism>
<dbReference type="OrthoDB" id="598065at2"/>
<dbReference type="SMART" id="SM00450">
    <property type="entry name" value="RHOD"/>
    <property type="match status" value="1"/>
</dbReference>
<sequence>MIKKLAIFTYFFLQLSCFLTSAQIKSNSYRTLLKTLYKDDVPLISCADAHKTRAALFLDTRAKEEFNVSHIPNARWVGYEDFTLDRVKDMDKNMPVIVYCSVGVRSEKVGRQLMQAGFTNVQNLYGSLFEWVNQDYPIVDSTGKPTKKVHAYSRSWGVWLQKGDKVYE</sequence>
<dbReference type="PANTHER" id="PTHR43031:SF1">
    <property type="entry name" value="PYRIDINE NUCLEOTIDE-DISULPHIDE OXIDOREDUCTASE"/>
    <property type="match status" value="1"/>
</dbReference>
<dbReference type="PANTHER" id="PTHR43031">
    <property type="entry name" value="FAD-DEPENDENT OXIDOREDUCTASE"/>
    <property type="match status" value="1"/>
</dbReference>
<dbReference type="Gene3D" id="3.40.250.10">
    <property type="entry name" value="Rhodanese-like domain"/>
    <property type="match status" value="1"/>
</dbReference>
<comment type="caution">
    <text evidence="3">The sequence shown here is derived from an EMBL/GenBank/DDBJ whole genome shotgun (WGS) entry which is preliminary data.</text>
</comment>
<name>A0A4R4KDL6_9BACT</name>
<dbReference type="InterPro" id="IPR001763">
    <property type="entry name" value="Rhodanese-like_dom"/>
</dbReference>